<evidence type="ECO:0000313" key="1">
    <source>
        <dbReference type="EMBL" id="CAK0814614.1"/>
    </source>
</evidence>
<gene>
    <name evidence="1" type="ORF">PCOR1329_LOCUS18172</name>
</gene>
<organism evidence="1 2">
    <name type="scientific">Prorocentrum cordatum</name>
    <dbReference type="NCBI Taxonomy" id="2364126"/>
    <lineage>
        <taxon>Eukaryota</taxon>
        <taxon>Sar</taxon>
        <taxon>Alveolata</taxon>
        <taxon>Dinophyceae</taxon>
        <taxon>Prorocentrales</taxon>
        <taxon>Prorocentraceae</taxon>
        <taxon>Prorocentrum</taxon>
    </lineage>
</organism>
<reference evidence="1" key="1">
    <citation type="submission" date="2023-10" db="EMBL/GenBank/DDBJ databases">
        <authorList>
            <person name="Chen Y."/>
            <person name="Shah S."/>
            <person name="Dougan E. K."/>
            <person name="Thang M."/>
            <person name="Chan C."/>
        </authorList>
    </citation>
    <scope>NUCLEOTIDE SEQUENCE [LARGE SCALE GENOMIC DNA]</scope>
</reference>
<keyword evidence="2" id="KW-1185">Reference proteome</keyword>
<proteinExistence type="predicted"/>
<feature type="non-terminal residue" evidence="1">
    <location>
        <position position="261"/>
    </location>
</feature>
<evidence type="ECO:0000313" key="2">
    <source>
        <dbReference type="Proteomes" id="UP001189429"/>
    </source>
</evidence>
<comment type="caution">
    <text evidence="1">The sequence shown here is derived from an EMBL/GenBank/DDBJ whole genome shotgun (WGS) entry which is preliminary data.</text>
</comment>
<dbReference type="EMBL" id="CAUYUJ010005691">
    <property type="protein sequence ID" value="CAK0814614.1"/>
    <property type="molecule type" value="Genomic_DNA"/>
</dbReference>
<protein>
    <submittedName>
        <fullName evidence="1">Uncharacterized protein</fullName>
    </submittedName>
</protein>
<name>A0ABN9R6Y7_9DINO</name>
<accession>A0ABN9R6Y7</accession>
<dbReference type="Proteomes" id="UP001189429">
    <property type="component" value="Unassembled WGS sequence"/>
</dbReference>
<sequence length="261" mass="27979">MPDGLCSYFRLPPIDRRHLEARLVALPMGFSWALRLCQLALQTAAVRAGAPGRLVIEGGLTRVVLEPSSPPAAAGYMDDYLAEGTDEAPADQALDRATAARGAGLRAHPPKRAAETCSFPGVELRRGRWLAIAGRSARRLGRALEELLWRGRASGHLARAVVGHLTWASMVRCEAQGLLDAACAFMVAAGVGAQALWPAVRAEPWRSRCLLPLLIVDLAAPWASQLAASDAGEEGLGARRRKAPLGLIAQCGRQCERRLCR</sequence>